<dbReference type="Proteomes" id="UP000320333">
    <property type="component" value="Unassembled WGS sequence"/>
</dbReference>
<feature type="region of interest" description="Disordered" evidence="5">
    <location>
        <begin position="1377"/>
        <end position="1397"/>
    </location>
</feature>
<feature type="compositionally biased region" description="Basic and acidic residues" evidence="5">
    <location>
        <begin position="802"/>
        <end position="815"/>
    </location>
</feature>
<reference evidence="6 7" key="1">
    <citation type="journal article" date="2019" name="Sci. Rep.">
        <title>Comparative genomics of chytrid fungi reveal insights into the obligate biotrophic and pathogenic lifestyle of Synchytrium endobioticum.</title>
        <authorList>
            <person name="van de Vossenberg B.T.L.H."/>
            <person name="Warris S."/>
            <person name="Nguyen H.D.T."/>
            <person name="van Gent-Pelzer M.P.E."/>
            <person name="Joly D.L."/>
            <person name="van de Geest H.C."/>
            <person name="Bonants P.J.M."/>
            <person name="Smith D.S."/>
            <person name="Levesque C.A."/>
            <person name="van der Lee T.A.J."/>
        </authorList>
    </citation>
    <scope>NUCLEOTIDE SEQUENCE [LARGE SCALE GENOMIC DNA]</scope>
    <source>
        <strain evidence="6 7">CBS 675.73</strain>
    </source>
</reference>
<dbReference type="GO" id="GO:0005634">
    <property type="term" value="C:nucleus"/>
    <property type="evidence" value="ECO:0007669"/>
    <property type="project" value="TreeGrafter"/>
</dbReference>
<feature type="compositionally biased region" description="Basic residues" evidence="5">
    <location>
        <begin position="282"/>
        <end position="302"/>
    </location>
</feature>
<feature type="region of interest" description="Disordered" evidence="5">
    <location>
        <begin position="509"/>
        <end position="592"/>
    </location>
</feature>
<dbReference type="SUPFAM" id="SSF56104">
    <property type="entry name" value="SAICAR synthase-like"/>
    <property type="match status" value="1"/>
</dbReference>
<keyword evidence="3 4" id="KW-0418">Kinase</keyword>
<feature type="compositionally biased region" description="Polar residues" evidence="5">
    <location>
        <begin position="981"/>
        <end position="1000"/>
    </location>
</feature>
<feature type="compositionally biased region" description="Basic and acidic residues" evidence="5">
    <location>
        <begin position="1242"/>
        <end position="1257"/>
    </location>
</feature>
<organism evidence="6 7">
    <name type="scientific">Chytriomyces confervae</name>
    <dbReference type="NCBI Taxonomy" id="246404"/>
    <lineage>
        <taxon>Eukaryota</taxon>
        <taxon>Fungi</taxon>
        <taxon>Fungi incertae sedis</taxon>
        <taxon>Chytridiomycota</taxon>
        <taxon>Chytridiomycota incertae sedis</taxon>
        <taxon>Chytridiomycetes</taxon>
        <taxon>Chytridiales</taxon>
        <taxon>Chytriomycetaceae</taxon>
        <taxon>Chytriomyces</taxon>
    </lineage>
</organism>
<dbReference type="InterPro" id="IPR005522">
    <property type="entry name" value="IPK"/>
</dbReference>
<dbReference type="OrthoDB" id="2573163at2759"/>
<dbReference type="PANTHER" id="PTHR12400:SF21">
    <property type="entry name" value="KINASE"/>
    <property type="match status" value="1"/>
</dbReference>
<comment type="similarity">
    <text evidence="1 4">Belongs to the inositol phosphokinase (IPK) family.</text>
</comment>
<dbReference type="InterPro" id="IPR038286">
    <property type="entry name" value="IPK_sf"/>
</dbReference>
<evidence type="ECO:0000256" key="4">
    <source>
        <dbReference type="RuleBase" id="RU363090"/>
    </source>
</evidence>
<evidence type="ECO:0000313" key="7">
    <source>
        <dbReference type="Proteomes" id="UP000320333"/>
    </source>
</evidence>
<feature type="region of interest" description="Disordered" evidence="5">
    <location>
        <begin position="979"/>
        <end position="1000"/>
    </location>
</feature>
<dbReference type="EC" id="2.7.-.-" evidence="4"/>
<dbReference type="PANTHER" id="PTHR12400">
    <property type="entry name" value="INOSITOL POLYPHOSPHATE KINASE"/>
    <property type="match status" value="1"/>
</dbReference>
<evidence type="ECO:0000256" key="2">
    <source>
        <dbReference type="ARBA" id="ARBA00022679"/>
    </source>
</evidence>
<dbReference type="EMBL" id="QEAP01000046">
    <property type="protein sequence ID" value="TPX76467.1"/>
    <property type="molecule type" value="Genomic_DNA"/>
</dbReference>
<keyword evidence="7" id="KW-1185">Reference proteome</keyword>
<feature type="region of interest" description="Disordered" evidence="5">
    <location>
        <begin position="1012"/>
        <end position="1049"/>
    </location>
</feature>
<feature type="compositionally biased region" description="Polar residues" evidence="5">
    <location>
        <begin position="1258"/>
        <end position="1278"/>
    </location>
</feature>
<feature type="compositionally biased region" description="Low complexity" evidence="5">
    <location>
        <begin position="575"/>
        <end position="592"/>
    </location>
</feature>
<feature type="compositionally biased region" description="Low complexity" evidence="5">
    <location>
        <begin position="336"/>
        <end position="347"/>
    </location>
</feature>
<feature type="region of interest" description="Disordered" evidence="5">
    <location>
        <begin position="115"/>
        <end position="157"/>
    </location>
</feature>
<gene>
    <name evidence="6" type="ORF">CcCBS67573_g02283</name>
</gene>
<comment type="caution">
    <text evidence="6">The sequence shown here is derived from an EMBL/GenBank/DDBJ whole genome shotgun (WGS) entry which is preliminary data.</text>
</comment>
<feature type="compositionally biased region" description="Polar residues" evidence="5">
    <location>
        <begin position="1327"/>
        <end position="1342"/>
    </location>
</feature>
<dbReference type="GO" id="GO:0005737">
    <property type="term" value="C:cytoplasm"/>
    <property type="evidence" value="ECO:0007669"/>
    <property type="project" value="TreeGrafter"/>
</dbReference>
<dbReference type="GO" id="GO:0008440">
    <property type="term" value="F:inositol-1,4,5-trisphosphate 3-kinase activity"/>
    <property type="evidence" value="ECO:0007669"/>
    <property type="project" value="TreeGrafter"/>
</dbReference>
<feature type="compositionally biased region" description="Basic residues" evidence="5">
    <location>
        <begin position="524"/>
        <end position="551"/>
    </location>
</feature>
<dbReference type="Pfam" id="PF03770">
    <property type="entry name" value="IPK"/>
    <property type="match status" value="1"/>
</dbReference>
<evidence type="ECO:0000313" key="6">
    <source>
        <dbReference type="EMBL" id="TPX76467.1"/>
    </source>
</evidence>
<feature type="compositionally biased region" description="Basic and acidic residues" evidence="5">
    <location>
        <begin position="119"/>
        <end position="150"/>
    </location>
</feature>
<name>A0A507FN66_9FUNG</name>
<feature type="region of interest" description="Disordered" evidence="5">
    <location>
        <begin position="790"/>
        <end position="815"/>
    </location>
</feature>
<feature type="compositionally biased region" description="Low complexity" evidence="5">
    <location>
        <begin position="262"/>
        <end position="279"/>
    </location>
</feature>
<feature type="region of interest" description="Disordered" evidence="5">
    <location>
        <begin position="1327"/>
        <end position="1361"/>
    </location>
</feature>
<feature type="region of interest" description="Disordered" evidence="5">
    <location>
        <begin position="262"/>
        <end position="348"/>
    </location>
</feature>
<feature type="region of interest" description="Disordered" evidence="5">
    <location>
        <begin position="1232"/>
        <end position="1295"/>
    </location>
</feature>
<feature type="compositionally biased region" description="Basic residues" evidence="5">
    <location>
        <begin position="1279"/>
        <end position="1290"/>
    </location>
</feature>
<dbReference type="Gene3D" id="3.30.470.160">
    <property type="entry name" value="Inositol polyphosphate kinase"/>
    <property type="match status" value="1"/>
</dbReference>
<dbReference type="GO" id="GO:0000824">
    <property type="term" value="F:inositol-1,4,5,6-tetrakisphosphate 3-kinase activity"/>
    <property type="evidence" value="ECO:0007669"/>
    <property type="project" value="TreeGrafter"/>
</dbReference>
<feature type="compositionally biased region" description="Basic and acidic residues" evidence="5">
    <location>
        <begin position="1019"/>
        <end position="1036"/>
    </location>
</feature>
<accession>A0A507FN66</accession>
<dbReference type="GO" id="GO:0046854">
    <property type="term" value="P:phosphatidylinositol phosphate biosynthetic process"/>
    <property type="evidence" value="ECO:0007669"/>
    <property type="project" value="TreeGrafter"/>
</dbReference>
<dbReference type="STRING" id="246404.A0A507FN66"/>
<sequence>MSSENNKRRPKSAPPVDRTPPFALVPSPTLFGVQFAEMAPLALDKDETDRDISRTSRTRSQGFNIMSGRTAGYFQVDLGGAANIETSSRRTSLPVEASEVDGVAVPMSVSASVPVEVGAKNRDSSRHKEKLREKEKDRGSEKDKERDSRKKSVSYSTRRGYSVGMGMALAQTIADSFSNNTVVLSSPKSVPVDPIDSPIQSGATTVTSPIQIPFTRTLNAANQNENTESIALKLNSNPLSLNSALSDYLPDSFASIAASSIPSNFSSSSVSDSASLTDSAQRRHNHSSSHRSKLHRHRRHTGHSNVQTPVQRQRHASDASYPMPLTRDDFNRSRASSISTNHSFSNSRMHEKMSDSGCLCCSGRGCSCCNDPTQSEFFAPDQRKGAAVSTTDATPPSLPLTPFNNQVGGHAMVLRFSEKALCKQLDTRERDFYEHVEESHPELKKFMPTYLGVVNVTYTSKPGNGTEQQNDGEQTSKDALANSCSDWLAEGTPIVMLEQNRHIISAEEESHGFFSENDEEKRMNSRHSKNHDHSRHRHHYTCPHYNQKRNLSKASKSSKSNVNELGGEVDQSGYSNSVSRPSKDSSSGRNSSTSFSRYYCWKCEQKQALFGASSILTAGQGLKAPPSFGNSSSSLNVPESSILQSGPLLYGTSAPESSTLSGLECRRCGAMTRTPGSYASNTTSTHLSSPVFLKPSSSLEDTSRLGDAIASRNANECGTPVRGSAVSGNANASGDSLLSPAFPKHFNRRLQQQIFKDALSPKSMRLRLAQLEVNGRTAGGRRHSLVELPVGETAGGGVGDMSSKENSLKGGSKDTLARTNDFATAKSIDAIVVGRTSESVSKTVADAGQSFLHRGDTKKKRLDSDEDINSVGMFEMSDEDESLVKREVKGVAPIPIFRPNSSGMRVSGNLLSSSTPAERVSSFHRQEDLLLPLNRRQFSSSVASSNSAATSTKVNSNDFLVPSSAVAMHKSALAPGILSSKGLSDTSGNDSGTNDSSTTPILATRFARELTPTPTAAADSHELRKSNSADALDERSNSASVDELPPPSLNPWGMHLYKKRMEEAAAAASRSAALGTEEQKAQNVPPMHQFLLLEDLTDGLKHPCILDLKMGSRQHGVNVTVQKRMSQEKKCEKSTSKRLGVRICGMQVYKTTTKSFVYLDKYIGRQINAANFRQSLISFLDNGESILVGFIPRLLEKLRALLDVVSKLPTYRFYASSLLVLYDGSWPEMPEPSPSLSAAAARNERMGAGKSPSRESLDSSTLSLGESDSPFYASSSTVKKSRAQRKRSFRRSSGTSFIPSQLSAFEASTPSPTISREGVIGTRMQKISSPTLPHTKLSSSFTAPAPDQSGPGEINGLGDDAISIGYSSDSWTDDGCSDLYHSNDDSDQSYSSGDSDFEHARNDEHGWDVIASHRQCVKNREADLRMIDFAQCVSNVDRLKSTDEPASSDEEDVTLFEPVVYDGQNQGSVAEGGEALRSGLVGRVVRRRKLVRSTRVTFPPTTKGPDQGYMLGLKTLISSFEGIWKDYGGAGHVRLDSLPEEYQNRMGDIALLAKQQLEVADANASASTGSKDEKQEG</sequence>
<keyword evidence="2 4" id="KW-0808">Transferase</keyword>
<proteinExistence type="inferred from homology"/>
<dbReference type="GO" id="GO:0032958">
    <property type="term" value="P:inositol phosphate biosynthetic process"/>
    <property type="evidence" value="ECO:0007669"/>
    <property type="project" value="InterPro"/>
</dbReference>
<protein>
    <recommendedName>
        <fullName evidence="4">Kinase</fullName>
        <ecNumber evidence="4">2.7.-.-</ecNumber>
    </recommendedName>
</protein>
<evidence type="ECO:0000256" key="5">
    <source>
        <dbReference type="SAM" id="MobiDB-lite"/>
    </source>
</evidence>
<evidence type="ECO:0000256" key="3">
    <source>
        <dbReference type="ARBA" id="ARBA00022777"/>
    </source>
</evidence>
<evidence type="ECO:0000256" key="1">
    <source>
        <dbReference type="ARBA" id="ARBA00007374"/>
    </source>
</evidence>
<feature type="region of interest" description="Disordered" evidence="5">
    <location>
        <begin position="1"/>
        <end position="23"/>
    </location>
</feature>